<comment type="function">
    <text evidence="1 11">Catalyzes the transfer of a methyl group from 5-methyltetrahydrofolate to homocysteine resulting in methionine formation.</text>
</comment>
<evidence type="ECO:0000256" key="1">
    <source>
        <dbReference type="ARBA" id="ARBA00002777"/>
    </source>
</evidence>
<evidence type="ECO:0000256" key="7">
    <source>
        <dbReference type="ARBA" id="ARBA00022723"/>
    </source>
</evidence>
<comment type="catalytic activity">
    <reaction evidence="11">
        <text>5-methyltetrahydropteroyltri-L-glutamate + L-homocysteine = tetrahydropteroyltri-L-glutamate + L-methionine</text>
        <dbReference type="Rhea" id="RHEA:21196"/>
        <dbReference type="ChEBI" id="CHEBI:57844"/>
        <dbReference type="ChEBI" id="CHEBI:58140"/>
        <dbReference type="ChEBI" id="CHEBI:58199"/>
        <dbReference type="ChEBI" id="CHEBI:58207"/>
        <dbReference type="EC" id="2.1.1.14"/>
    </reaction>
</comment>
<comment type="pathway">
    <text evidence="2 11">Amino-acid biosynthesis; L-methionine biosynthesis via de novo pathway; L-methionine from L-homocysteine (MetE route): step 1/1.</text>
</comment>
<dbReference type="GO" id="GO:0071265">
    <property type="term" value="P:L-methionine biosynthetic process"/>
    <property type="evidence" value="ECO:0007669"/>
    <property type="project" value="UniProtKB-ARBA"/>
</dbReference>
<keyword evidence="10 11" id="KW-0486">Methionine biosynthesis</keyword>
<dbReference type="GO" id="GO:0003871">
    <property type="term" value="F:5-methyltetrahydropteroyltriglutamate-homocysteine S-methyltransferase activity"/>
    <property type="evidence" value="ECO:0007669"/>
    <property type="project" value="UniProtKB-UniRule"/>
</dbReference>
<evidence type="ECO:0000256" key="13">
    <source>
        <dbReference type="PIRSR" id="PIRSR000382-2"/>
    </source>
</evidence>
<comment type="cofactor">
    <cofactor evidence="11">
        <name>Zn(2+)</name>
        <dbReference type="ChEBI" id="CHEBI:29105"/>
    </cofactor>
    <text evidence="11">Binds 1 zinc ion per subunit.</text>
</comment>
<evidence type="ECO:0000256" key="8">
    <source>
        <dbReference type="ARBA" id="ARBA00022737"/>
    </source>
</evidence>
<dbReference type="NCBIfam" id="TIGR01371">
    <property type="entry name" value="met_syn_B12ind"/>
    <property type="match status" value="1"/>
</dbReference>
<dbReference type="FunFam" id="3.20.20.210:FF:000002">
    <property type="entry name" value="5-methyltetrahydropteroyltriglutamate--homocysteine methyltransferase"/>
    <property type="match status" value="1"/>
</dbReference>
<accession>A0A934SHJ5</accession>
<feature type="binding site" evidence="11">
    <location>
        <position position="112"/>
    </location>
    <ligand>
        <name>5-methyltetrahydropteroyltri-L-glutamate</name>
        <dbReference type="ChEBI" id="CHEBI:58207"/>
    </ligand>
</feature>
<dbReference type="RefSeq" id="WP_200687772.1">
    <property type="nucleotide sequence ID" value="NZ_JAEPRQ010000006.1"/>
</dbReference>
<keyword evidence="9 11" id="KW-0862">Zinc</keyword>
<feature type="binding site" evidence="11 12">
    <location>
        <position position="600"/>
    </location>
    <ligand>
        <name>L-homocysteine</name>
        <dbReference type="ChEBI" id="CHEBI:58199"/>
    </ligand>
</feature>
<dbReference type="InterPro" id="IPR013215">
    <property type="entry name" value="Cbl-indep_Met_Synth_N"/>
</dbReference>
<comment type="similarity">
    <text evidence="3 11">Belongs to the vitamin-B12 independent methionine synthase family.</text>
</comment>
<evidence type="ECO:0000256" key="14">
    <source>
        <dbReference type="PIRSR" id="PIRSR000382-3"/>
    </source>
</evidence>
<feature type="binding site" evidence="11">
    <location>
        <position position="666"/>
    </location>
    <ligand>
        <name>Zn(2+)</name>
        <dbReference type="ChEBI" id="CHEBI:29105"/>
        <note>catalytic</note>
    </ligand>
</feature>
<protein>
    <recommendedName>
        <fullName evidence="11">5-methyltetrahydropteroyltriglutamate--homocysteine methyltransferase</fullName>
        <ecNumber evidence="11">2.1.1.14</ecNumber>
    </recommendedName>
    <alternativeName>
        <fullName evidence="11">Cobalamin-independent methionine synthase</fullName>
    </alternativeName>
    <alternativeName>
        <fullName evidence="11">Methionine synthase, vitamin-B12 independent isozyme</fullName>
    </alternativeName>
</protein>
<feature type="binding site" evidence="11">
    <location>
        <position position="727"/>
    </location>
    <ligand>
        <name>Zn(2+)</name>
        <dbReference type="ChEBI" id="CHEBI:29105"/>
        <note>catalytic</note>
    </ligand>
</feature>
<feature type="binding site" evidence="11">
    <location>
        <position position="642"/>
    </location>
    <ligand>
        <name>Zn(2+)</name>
        <dbReference type="ChEBI" id="CHEBI:29105"/>
        <note>catalytic</note>
    </ligand>
</feature>
<keyword evidence="5 11" id="KW-0028">Amino-acid biosynthesis</keyword>
<evidence type="ECO:0000256" key="11">
    <source>
        <dbReference type="HAMAP-Rule" id="MF_00172"/>
    </source>
</evidence>
<evidence type="ECO:0000259" key="15">
    <source>
        <dbReference type="Pfam" id="PF01717"/>
    </source>
</evidence>
<dbReference type="Pfam" id="PF08267">
    <property type="entry name" value="Meth_synt_1"/>
    <property type="match status" value="1"/>
</dbReference>
<evidence type="ECO:0000256" key="10">
    <source>
        <dbReference type="ARBA" id="ARBA00023167"/>
    </source>
</evidence>
<feature type="binding site" evidence="13">
    <location>
        <position position="666"/>
    </location>
    <ligand>
        <name>Zn(2+)</name>
        <dbReference type="ChEBI" id="CHEBI:29105"/>
        <label>1</label>
        <note>catalytic</note>
    </ligand>
</feature>
<keyword evidence="8 11" id="KW-0677">Repeat</keyword>
<feature type="binding site" evidence="11">
    <location>
        <position position="644"/>
    </location>
    <ligand>
        <name>Zn(2+)</name>
        <dbReference type="ChEBI" id="CHEBI:29105"/>
        <note>catalytic</note>
    </ligand>
</feature>
<dbReference type="CDD" id="cd03311">
    <property type="entry name" value="CIMS_C_terminal_like"/>
    <property type="match status" value="1"/>
</dbReference>
<dbReference type="Pfam" id="PF01717">
    <property type="entry name" value="Meth_synt_2"/>
    <property type="match status" value="1"/>
</dbReference>
<feature type="binding site" evidence="13">
    <location>
        <position position="727"/>
    </location>
    <ligand>
        <name>Zn(2+)</name>
        <dbReference type="ChEBI" id="CHEBI:29105"/>
        <label>1</label>
        <note>catalytic</note>
    </ligand>
</feature>
<dbReference type="InterPro" id="IPR006276">
    <property type="entry name" value="Cobalamin-indep_Met_synthase"/>
</dbReference>
<comment type="cofactor">
    <cofactor evidence="13">
        <name>Zn(2+)</name>
        <dbReference type="ChEBI" id="CHEBI:29105"/>
    </cofactor>
    <text evidence="13">Binds 2 Zn(2+) ions per subunit.</text>
</comment>
<feature type="domain" description="Cobalamin-independent methionine synthase MetE N-terminal" evidence="16">
    <location>
        <begin position="4"/>
        <end position="308"/>
    </location>
</feature>
<dbReference type="PIRSF" id="PIRSF000382">
    <property type="entry name" value="MeTrfase_B12_ind"/>
    <property type="match status" value="1"/>
</dbReference>
<evidence type="ECO:0000256" key="9">
    <source>
        <dbReference type="ARBA" id="ARBA00022833"/>
    </source>
</evidence>
<dbReference type="GO" id="GO:0008270">
    <property type="term" value="F:zinc ion binding"/>
    <property type="evidence" value="ECO:0007669"/>
    <property type="project" value="InterPro"/>
</dbReference>
<evidence type="ECO:0000313" key="18">
    <source>
        <dbReference type="Proteomes" id="UP000640485"/>
    </source>
</evidence>
<dbReference type="HAMAP" id="MF_00172">
    <property type="entry name" value="Meth_synth"/>
    <property type="match status" value="1"/>
</dbReference>
<feature type="binding site" evidence="13">
    <location>
        <position position="644"/>
    </location>
    <ligand>
        <name>Zn(2+)</name>
        <dbReference type="ChEBI" id="CHEBI:29105"/>
        <label>1</label>
        <note>catalytic</note>
    </ligand>
</feature>
<feature type="binding site" evidence="11 12">
    <location>
        <begin position="516"/>
        <end position="517"/>
    </location>
    <ligand>
        <name>5-methyltetrahydropteroyltri-L-glutamate</name>
        <dbReference type="ChEBI" id="CHEBI:58207"/>
    </ligand>
</feature>
<feature type="binding site" evidence="11">
    <location>
        <position position="485"/>
    </location>
    <ligand>
        <name>L-homocysteine</name>
        <dbReference type="ChEBI" id="CHEBI:58199"/>
    </ligand>
</feature>
<dbReference type="InterPro" id="IPR038071">
    <property type="entry name" value="UROD/MetE-like_sf"/>
</dbReference>
<evidence type="ECO:0000256" key="12">
    <source>
        <dbReference type="PIRSR" id="PIRSR000382-1"/>
    </source>
</evidence>
<dbReference type="Proteomes" id="UP000640485">
    <property type="component" value="Unassembled WGS sequence"/>
</dbReference>
<evidence type="ECO:0000256" key="4">
    <source>
        <dbReference type="ARBA" id="ARBA00022603"/>
    </source>
</evidence>
<feature type="domain" description="Cobalamin-independent methionine synthase MetE C-terminal/archaeal" evidence="15">
    <location>
        <begin position="427"/>
        <end position="749"/>
    </location>
</feature>
<dbReference type="FunFam" id="3.20.20.210:FF:000003">
    <property type="entry name" value="5-methyltetrahydropteroyltriglutamate--homocysteine methyltransferase"/>
    <property type="match status" value="1"/>
</dbReference>
<feature type="binding site" evidence="11">
    <location>
        <position position="606"/>
    </location>
    <ligand>
        <name>5-methyltetrahydropteroyltri-L-glutamate</name>
        <dbReference type="ChEBI" id="CHEBI:58207"/>
    </ligand>
</feature>
<evidence type="ECO:0000256" key="5">
    <source>
        <dbReference type="ARBA" id="ARBA00022605"/>
    </source>
</evidence>
<dbReference type="GO" id="GO:0032259">
    <property type="term" value="P:methylation"/>
    <property type="evidence" value="ECO:0007669"/>
    <property type="project" value="UniProtKB-KW"/>
</dbReference>
<keyword evidence="7 11" id="KW-0479">Metal-binding</keyword>
<feature type="binding site" evidence="11">
    <location>
        <begin position="16"/>
        <end position="19"/>
    </location>
    <ligand>
        <name>5-methyltetrahydropteroyltri-L-glutamate</name>
        <dbReference type="ChEBI" id="CHEBI:58207"/>
    </ligand>
</feature>
<sequence length="759" mass="83905">MAQSANLGFPRIGARRELKTALELHWKGQTDAGALEAEAKALRARHWHAQRDAGIEVIPSNDFSLYDHVLDTTCLLGAVPRRFGPTAGPVSTAQYFAMARGSADAPAMEMTKWLDTNYHYIVPEFEEGQSFHLACLKPVEHFIEAREQGIHTRPVLLGPVTWLSFGKAKTEGLDPLSLLPAILPIYAQILRRLADEGADWVQIDEPVLVTDLSDAQRRALTSAYTELAQHGPKLLVASYFGALDDNLDLALSLPVAGLHADLVRAPEQLQALLAWGTDKLLSLGLIDGRNIWKADLGAALANAEKAAAVLGSNRIQIAPSCSLLHVPVDLAQEEELGAELKNWLAFAHQKLAEITTLTRAINDGKAAVADLLSQNAKAIESRRTSPRIHDPVVKAREAKVTEDDLRRRSSYPHRRVAQTARLNLPALPTTTIGSFPQTGDVRRARADHRKGLLSDAEYDQFLKDRTKDCIRRQETLGLDVLVHGEFERNDMVEYFGEQLSGFAFTRLGWVQSYGSRCVKPPVIFGDVSRPAPMTVAWTEYAQSLTDKPVKGMLTGPVTILQWSFVRDDQPRAQTCRQIALAIRDEVADLEAAGIAAIQIDEPALREGLPLRRKEWDAYLQWAVDAFRLSSSPVRDDTQIHTHMCYSEFNDIMPSIAALDADVISIETSRSDMELLNVFSDFDYPNQIGPGVWDIHSPRVPSDVEFAKLLDKAAAVIPANRLWVNPDCGLKTRGWPEVEASLKHMVDAATKLRATELAEA</sequence>
<proteinExistence type="inferred from homology"/>
<evidence type="ECO:0000256" key="6">
    <source>
        <dbReference type="ARBA" id="ARBA00022679"/>
    </source>
</evidence>
<feature type="binding site" evidence="11 12">
    <location>
        <begin position="432"/>
        <end position="434"/>
    </location>
    <ligand>
        <name>L-homocysteine</name>
        <dbReference type="ChEBI" id="CHEBI:58199"/>
    </ligand>
</feature>
<feature type="binding site" evidence="12">
    <location>
        <position position="117"/>
    </location>
    <ligand>
        <name>5-methyltetrahydropteroyltri-L-glutamate</name>
        <dbReference type="ChEBI" id="CHEBI:58207"/>
    </ligand>
</feature>
<gene>
    <name evidence="11 17" type="primary">metE</name>
    <name evidence="17" type="ORF">JJJ17_14790</name>
</gene>
<feature type="binding site" evidence="11 12">
    <location>
        <begin position="432"/>
        <end position="434"/>
    </location>
    <ligand>
        <name>L-methionine</name>
        <dbReference type="ChEBI" id="CHEBI:57844"/>
    </ligand>
</feature>
<evidence type="ECO:0000256" key="3">
    <source>
        <dbReference type="ARBA" id="ARBA00009553"/>
    </source>
</evidence>
<evidence type="ECO:0000313" key="17">
    <source>
        <dbReference type="EMBL" id="MBK4217196.1"/>
    </source>
</evidence>
<comment type="caution">
    <text evidence="17">The sequence shown here is derived from an EMBL/GenBank/DDBJ whole genome shotgun (WGS) entry which is preliminary data.</text>
</comment>
<evidence type="ECO:0000256" key="2">
    <source>
        <dbReference type="ARBA" id="ARBA00004681"/>
    </source>
</evidence>
<feature type="active site" description="Proton donor" evidence="11 14">
    <location>
        <position position="695"/>
    </location>
</feature>
<dbReference type="SUPFAM" id="SSF51726">
    <property type="entry name" value="UROD/MetE-like"/>
    <property type="match status" value="2"/>
</dbReference>
<dbReference type="EMBL" id="JAEPRQ010000006">
    <property type="protein sequence ID" value="MBK4217196.1"/>
    <property type="molecule type" value="Genomic_DNA"/>
</dbReference>
<dbReference type="EC" id="2.1.1.14" evidence="11"/>
<dbReference type="NCBIfam" id="NF003556">
    <property type="entry name" value="PRK05222.1"/>
    <property type="match status" value="1"/>
</dbReference>
<feature type="binding site" evidence="13">
    <location>
        <position position="642"/>
    </location>
    <ligand>
        <name>Zn(2+)</name>
        <dbReference type="ChEBI" id="CHEBI:29105"/>
        <label>1</label>
        <note>catalytic</note>
    </ligand>
</feature>
<keyword evidence="18" id="KW-1185">Reference proteome</keyword>
<organism evidence="17 18">
    <name type="scientific">Paracoccus caeni</name>
    <dbReference type="NCBI Taxonomy" id="657651"/>
    <lineage>
        <taxon>Bacteria</taxon>
        <taxon>Pseudomonadati</taxon>
        <taxon>Pseudomonadota</taxon>
        <taxon>Alphaproteobacteria</taxon>
        <taxon>Rhodobacterales</taxon>
        <taxon>Paracoccaceae</taxon>
        <taxon>Paracoccus</taxon>
    </lineage>
</organism>
<feature type="binding site" evidence="12">
    <location>
        <position position="19"/>
    </location>
    <ligand>
        <name>5-methyltetrahydropteroyltri-L-glutamate</name>
        <dbReference type="ChEBI" id="CHEBI:58207"/>
    </ligand>
</feature>
<reference evidence="17" key="1">
    <citation type="submission" date="2021-01" db="EMBL/GenBank/DDBJ databases">
        <title>Paracoccus amoyensis sp. nov., isolated from the surface seawater along the coast of Xiamen Island, China.</title>
        <authorList>
            <person name="Lyu L."/>
        </authorList>
    </citation>
    <scope>NUCLEOTIDE SEQUENCE</scope>
    <source>
        <strain evidence="17">MJ17</strain>
    </source>
</reference>
<dbReference type="AlphaFoldDB" id="A0A934SHJ5"/>
<dbReference type="Gene3D" id="3.20.20.210">
    <property type="match status" value="2"/>
</dbReference>
<dbReference type="PANTHER" id="PTHR30519">
    <property type="entry name" value="5-METHYLTETRAHYDROPTEROYLTRIGLUTAMATE--HOMOCYSTEINE METHYLTRANSFERASE"/>
    <property type="match status" value="1"/>
</dbReference>
<keyword evidence="6 11" id="KW-0808">Transferase</keyword>
<feature type="binding site" evidence="11 12">
    <location>
        <position position="600"/>
    </location>
    <ligand>
        <name>L-methionine</name>
        <dbReference type="ChEBI" id="CHEBI:57844"/>
    </ligand>
</feature>
<dbReference type="CDD" id="cd03312">
    <property type="entry name" value="CIMS_N_terminal_like"/>
    <property type="match status" value="1"/>
</dbReference>
<feature type="binding site" evidence="11 12">
    <location>
        <position position="562"/>
    </location>
    <ligand>
        <name>5-methyltetrahydropteroyltri-L-glutamate</name>
        <dbReference type="ChEBI" id="CHEBI:58207"/>
    </ligand>
</feature>
<evidence type="ECO:0000259" key="16">
    <source>
        <dbReference type="Pfam" id="PF08267"/>
    </source>
</evidence>
<name>A0A934SHJ5_9RHOB</name>
<feature type="binding site" evidence="11 12">
    <location>
        <position position="485"/>
    </location>
    <ligand>
        <name>L-methionine</name>
        <dbReference type="ChEBI" id="CHEBI:57844"/>
    </ligand>
</feature>
<dbReference type="InterPro" id="IPR002629">
    <property type="entry name" value="Met_Synth_C/arc"/>
</dbReference>
<keyword evidence="4 11" id="KW-0489">Methyltransferase</keyword>